<reference evidence="5 6" key="1">
    <citation type="journal article" date="2023" name="ISME J.">
        <title>Cultivation and genomic characterization of novel and ubiquitous marine nitrite-oxidizing bacteria from the Nitrospirales.</title>
        <authorList>
            <person name="Mueller A.J."/>
            <person name="Daebeler A."/>
            <person name="Herbold C.W."/>
            <person name="Kirkegaard R.H."/>
            <person name="Daims H."/>
        </authorList>
    </citation>
    <scope>NUCLEOTIDE SEQUENCE [LARGE SCALE GENOMIC DNA]</scope>
    <source>
        <strain evidence="5 6">EB</strain>
    </source>
</reference>
<comment type="caution">
    <text evidence="5">The sequence shown here is derived from an EMBL/GenBank/DDBJ whole genome shotgun (WGS) entry which is preliminary data.</text>
</comment>
<evidence type="ECO:0000259" key="4">
    <source>
        <dbReference type="PROSITE" id="PS50110"/>
    </source>
</evidence>
<dbReference type="InterPro" id="IPR001789">
    <property type="entry name" value="Sig_transdc_resp-reg_receiver"/>
</dbReference>
<dbReference type="SUPFAM" id="SSF52172">
    <property type="entry name" value="CheY-like"/>
    <property type="match status" value="1"/>
</dbReference>
<keyword evidence="6" id="KW-1185">Reference proteome</keyword>
<protein>
    <submittedName>
        <fullName evidence="5">Response regulator</fullName>
    </submittedName>
</protein>
<evidence type="ECO:0000256" key="2">
    <source>
        <dbReference type="PROSITE-ProRule" id="PRU00169"/>
    </source>
</evidence>
<accession>A0ABU3K727</accession>
<keyword evidence="1 2" id="KW-0597">Phosphoprotein</keyword>
<organism evidence="5 6">
    <name type="scientific">Candidatus Nitronereus thalassa</name>
    <dbReference type="NCBI Taxonomy" id="3020898"/>
    <lineage>
        <taxon>Bacteria</taxon>
        <taxon>Pseudomonadati</taxon>
        <taxon>Nitrospirota</taxon>
        <taxon>Nitrospiria</taxon>
        <taxon>Nitrospirales</taxon>
        <taxon>Nitrospiraceae</taxon>
        <taxon>Candidatus Nitronereus</taxon>
    </lineage>
</organism>
<dbReference type="Pfam" id="PF00072">
    <property type="entry name" value="Response_reg"/>
    <property type="match status" value="1"/>
</dbReference>
<evidence type="ECO:0000256" key="1">
    <source>
        <dbReference type="ARBA" id="ARBA00022553"/>
    </source>
</evidence>
<evidence type="ECO:0000256" key="3">
    <source>
        <dbReference type="SAM" id="MobiDB-lite"/>
    </source>
</evidence>
<dbReference type="Gene3D" id="3.40.50.2300">
    <property type="match status" value="1"/>
</dbReference>
<proteinExistence type="predicted"/>
<evidence type="ECO:0000313" key="6">
    <source>
        <dbReference type="Proteomes" id="UP001250932"/>
    </source>
</evidence>
<dbReference type="PANTHER" id="PTHR44591:SF23">
    <property type="entry name" value="CHEY SUBFAMILY"/>
    <property type="match status" value="1"/>
</dbReference>
<name>A0ABU3K727_9BACT</name>
<dbReference type="Proteomes" id="UP001250932">
    <property type="component" value="Unassembled WGS sequence"/>
</dbReference>
<dbReference type="RefSeq" id="WP_313832563.1">
    <property type="nucleotide sequence ID" value="NZ_JAQOUE010000001.1"/>
</dbReference>
<evidence type="ECO:0000313" key="5">
    <source>
        <dbReference type="EMBL" id="MDT7042191.1"/>
    </source>
</evidence>
<dbReference type="PROSITE" id="PS50110">
    <property type="entry name" value="RESPONSE_REGULATORY"/>
    <property type="match status" value="1"/>
</dbReference>
<feature type="modified residue" description="4-aspartylphosphate" evidence="2">
    <location>
        <position position="58"/>
    </location>
</feature>
<dbReference type="PANTHER" id="PTHR44591">
    <property type="entry name" value="STRESS RESPONSE REGULATOR PROTEIN 1"/>
    <property type="match status" value="1"/>
</dbReference>
<feature type="domain" description="Response regulatory" evidence="4">
    <location>
        <begin position="8"/>
        <end position="125"/>
    </location>
</feature>
<feature type="compositionally biased region" description="Polar residues" evidence="3">
    <location>
        <begin position="140"/>
        <end position="152"/>
    </location>
</feature>
<dbReference type="SMART" id="SM00448">
    <property type="entry name" value="REC"/>
    <property type="match status" value="1"/>
</dbReference>
<gene>
    <name evidence="5" type="ORF">PPG34_07485</name>
</gene>
<feature type="region of interest" description="Disordered" evidence="3">
    <location>
        <begin position="128"/>
        <end position="152"/>
    </location>
</feature>
<dbReference type="InterPro" id="IPR050595">
    <property type="entry name" value="Bact_response_regulator"/>
</dbReference>
<dbReference type="InterPro" id="IPR011006">
    <property type="entry name" value="CheY-like_superfamily"/>
</dbReference>
<dbReference type="EMBL" id="JAQOUE010000001">
    <property type="protein sequence ID" value="MDT7042191.1"/>
    <property type="molecule type" value="Genomic_DNA"/>
</dbReference>
<sequence>MKDKTIQSIFLVDDDAVSRKKLVRIFQRLGFGQIREAEQGDEALKLLKEQPADLVMADWHMPGLTGLDLLKAIRGEASLKDTLVYLVTVESRQAQIVAAIQAGAQGYIMKPFSQESIIQKLGHLFPEDMKPAELKPEGQANENQSTPTAPVG</sequence>